<dbReference type="Proteomes" id="UP000510621">
    <property type="component" value="Chromosome"/>
</dbReference>
<evidence type="ECO:0000313" key="2">
    <source>
        <dbReference type="Proteomes" id="UP000510621"/>
    </source>
</evidence>
<reference evidence="1" key="1">
    <citation type="submission" date="2020-06" db="EMBL/GenBank/DDBJ databases">
        <title>Analysis procedures for assessing recovery of high quality, complete, closed genomes from Nanopore long read metagenome sequencing.</title>
        <authorList>
            <person name="Bessarab I."/>
            <person name="Arumugam K."/>
            <person name="Haryono M."/>
            <person name="Liu X."/>
            <person name="Roy S."/>
            <person name="Zuniga-Montanez R.E."/>
            <person name="Qiu G."/>
            <person name="Drautz-Moses D.I."/>
            <person name="Law Y.Y."/>
            <person name="Wuertz S."/>
            <person name="Lauro F.M."/>
            <person name="Huson D.H."/>
            <person name="Williams R.B."/>
        </authorList>
    </citation>
    <scope>NUCLEOTIDE SEQUENCE [LARGE SCALE GENOMIC DNA]</scope>
    <source>
        <strain evidence="1">SSD2</strain>
    </source>
</reference>
<dbReference type="EMBL" id="CP059265">
    <property type="protein sequence ID" value="QLQ33933.1"/>
    <property type="molecule type" value="Genomic_DNA"/>
</dbReference>
<dbReference type="AlphaFoldDB" id="A0A7L6AY29"/>
<keyword evidence="2" id="KW-1185">Reference proteome</keyword>
<organism evidence="1 2">
    <name type="scientific">Candidatus Thiothrix singaporensis</name>
    <dbReference type="NCBI Taxonomy" id="2799669"/>
    <lineage>
        <taxon>Bacteria</taxon>
        <taxon>Pseudomonadati</taxon>
        <taxon>Pseudomonadota</taxon>
        <taxon>Gammaproteobacteria</taxon>
        <taxon>Thiotrichales</taxon>
        <taxon>Thiotrichaceae</taxon>
        <taxon>Thiothrix</taxon>
    </lineage>
</organism>
<name>A0A7L6AY29_9GAMM</name>
<protein>
    <submittedName>
        <fullName evidence="1">Uncharacterized protein</fullName>
    </submittedName>
</protein>
<sequence>MSKSLIPETDGNNQLNPGIPLADLCPIVGLSYRVMVRKIHKGELPIKYYTLTPSRKAPKYVTRAEIEKLIRKASR</sequence>
<accession>A0A7L6AY29</accession>
<dbReference type="KEGG" id="this:HZT40_22500"/>
<evidence type="ECO:0000313" key="1">
    <source>
        <dbReference type="EMBL" id="QLQ33933.1"/>
    </source>
</evidence>
<proteinExistence type="predicted"/>
<gene>
    <name evidence="1" type="ORF">HZT40_22500</name>
</gene>